<dbReference type="EMBL" id="MCFA01000090">
    <property type="protein sequence ID" value="ORY09127.1"/>
    <property type="molecule type" value="Genomic_DNA"/>
</dbReference>
<proteinExistence type="predicted"/>
<evidence type="ECO:0000259" key="2">
    <source>
        <dbReference type="Pfam" id="PF13640"/>
    </source>
</evidence>
<feature type="compositionally biased region" description="Acidic residues" evidence="1">
    <location>
        <begin position="12"/>
        <end position="22"/>
    </location>
</feature>
<dbReference type="Pfam" id="PF13640">
    <property type="entry name" value="2OG-FeII_Oxy_3"/>
    <property type="match status" value="1"/>
</dbReference>
<dbReference type="Proteomes" id="UP000193144">
    <property type="component" value="Unassembled WGS sequence"/>
</dbReference>
<evidence type="ECO:0000313" key="3">
    <source>
        <dbReference type="EMBL" id="ORY09127.1"/>
    </source>
</evidence>
<name>A0A1Y1ZGK9_9PLEO</name>
<evidence type="ECO:0000256" key="1">
    <source>
        <dbReference type="SAM" id="MobiDB-lite"/>
    </source>
</evidence>
<organism evidence="3 4">
    <name type="scientific">Clohesyomyces aquaticus</name>
    <dbReference type="NCBI Taxonomy" id="1231657"/>
    <lineage>
        <taxon>Eukaryota</taxon>
        <taxon>Fungi</taxon>
        <taxon>Dikarya</taxon>
        <taxon>Ascomycota</taxon>
        <taxon>Pezizomycotina</taxon>
        <taxon>Dothideomycetes</taxon>
        <taxon>Pleosporomycetidae</taxon>
        <taxon>Pleosporales</taxon>
        <taxon>Lindgomycetaceae</taxon>
        <taxon>Clohesyomyces</taxon>
    </lineage>
</organism>
<accession>A0A1Y1ZGK9</accession>
<gene>
    <name evidence="3" type="ORF">BCR34DRAFT_541239</name>
</gene>
<feature type="compositionally biased region" description="Polar residues" evidence="1">
    <location>
        <begin position="946"/>
        <end position="958"/>
    </location>
</feature>
<feature type="region of interest" description="Disordered" evidence="1">
    <location>
        <begin position="1"/>
        <end position="22"/>
    </location>
</feature>
<dbReference type="Gene3D" id="2.60.120.620">
    <property type="entry name" value="q2cbj1_9rhob like domain"/>
    <property type="match status" value="1"/>
</dbReference>
<feature type="region of interest" description="Disordered" evidence="1">
    <location>
        <begin position="920"/>
        <end position="989"/>
    </location>
</feature>
<evidence type="ECO:0000313" key="4">
    <source>
        <dbReference type="Proteomes" id="UP000193144"/>
    </source>
</evidence>
<sequence>MATEPHSSEVDPTSESDLSELEDDDLRTQLQECLDDVQHDGDFSAMRKFHAFPTPGLWINNYGTVGLPLSTRDAESIASICKQSPFGKGSETVIDTSVRKCWEVDCADFECQNPAWTEFLDRLVKHAVEDLGVQVYARAEQYKLLLYEEGAFFKPHKDSEKVPGMFGTMVLCLPSDHSGGEVHLRHGQEKRVYATEPFSKFSMSTLAWYSDVKHEIRPVKSGYRLVITYNLVQDQNTPKQTATTLDAAHKRMGSLLRTWAKGFCHLDFFVYPLEHQYTEANLCFASLKGQDAAKGRSLQHVCGRNGVYWFIGHMTKTEHEDEYGDEDDDRVELEWLVTPTGKRVSLSLGEVQPDHTLAQDMYDDRSPDSEDEGDYTGNEAMALTCRYHDRVFVLIRKEKVFRKFWASLHQSLESSRALFELVRDDVVLQADDPEFCAGTAERILSTLMTMMLERPRPSYSYTLAYKGQDHPEDIRALFTEVAGFSDTIGRSSIVRETLQKAIKTPIWLESTEMVRLVANQVANDAAADVLQPWVNWLPPTPPGSSFKEVKQMLTICGVIAAKLNLSLVPSFDDWCKAYIEIMLRSIKTCSQDNLDALFDVIPRISPDAYVNHVLVTLAQSASKVTLVLFMHRLIATKFESMIQLTFEGLLKSPSVNFKISIDDLTSPSSRAAYPNFHNPDLYPSILNQVSSSHSTSNEVKLPPFITDVFSIIMHATNIGLRKEAGEQLLLSFPELPNTGNDFWKGWRCIFKYVEGVITILEHLSVDDVQNKAKSFISAILEQSVRFLERRRPVPPKDWRRISKKWCGCAAASALKAFLDSPDQSVGHFQYGANVRKHLQQGCLLDRDYIFDTKINRGKQSTLIIRKTNNEYERCDAVWRADDAEMQIGLRKLRLQISKGSLKGTFAVDIGLGNLVRPIDAPPYTKAPPPAAGPQGPQFPAAFGLHNPSSNTASQNPQTLLPMRSPVQNSRAPPAVAGAKRKADVADSTKNILSKRRTEVIDLTEGAED</sequence>
<reference evidence="3 4" key="1">
    <citation type="submission" date="2016-07" db="EMBL/GenBank/DDBJ databases">
        <title>Pervasive Adenine N6-methylation of Active Genes in Fungi.</title>
        <authorList>
            <consortium name="DOE Joint Genome Institute"/>
            <person name="Mondo S.J."/>
            <person name="Dannebaum R.O."/>
            <person name="Kuo R.C."/>
            <person name="Labutti K."/>
            <person name="Haridas S."/>
            <person name="Kuo A."/>
            <person name="Salamov A."/>
            <person name="Ahrendt S.R."/>
            <person name="Lipzen A."/>
            <person name="Sullivan W."/>
            <person name="Andreopoulos W.B."/>
            <person name="Clum A."/>
            <person name="Lindquist E."/>
            <person name="Daum C."/>
            <person name="Ramamoorthy G.K."/>
            <person name="Gryganskyi A."/>
            <person name="Culley D."/>
            <person name="Magnuson J.K."/>
            <person name="James T.Y."/>
            <person name="O'Malley M.A."/>
            <person name="Stajich J.E."/>
            <person name="Spatafora J.W."/>
            <person name="Visel A."/>
            <person name="Grigoriev I.V."/>
        </authorList>
    </citation>
    <scope>NUCLEOTIDE SEQUENCE [LARGE SCALE GENOMIC DNA]</scope>
    <source>
        <strain evidence="3 4">CBS 115471</strain>
    </source>
</reference>
<dbReference type="InterPro" id="IPR044862">
    <property type="entry name" value="Pro_4_hyd_alph_FE2OG_OXY"/>
</dbReference>
<feature type="compositionally biased region" description="Low complexity" evidence="1">
    <location>
        <begin position="932"/>
        <end position="943"/>
    </location>
</feature>
<dbReference type="OrthoDB" id="27483at2759"/>
<comment type="caution">
    <text evidence="3">The sequence shown here is derived from an EMBL/GenBank/DDBJ whole genome shotgun (WGS) entry which is preliminary data.</text>
</comment>
<feature type="domain" description="Prolyl 4-hydroxylase alpha subunit Fe(2+) 2OG dioxygenase" evidence="2">
    <location>
        <begin position="143"/>
        <end position="230"/>
    </location>
</feature>
<protein>
    <recommendedName>
        <fullName evidence="2">Prolyl 4-hydroxylase alpha subunit Fe(2+) 2OG dioxygenase domain-containing protein</fullName>
    </recommendedName>
</protein>
<keyword evidence="4" id="KW-1185">Reference proteome</keyword>
<dbReference type="PANTHER" id="PTHR33099:SF7">
    <property type="entry name" value="MYND-TYPE DOMAIN-CONTAINING PROTEIN"/>
    <property type="match status" value="1"/>
</dbReference>
<dbReference type="AlphaFoldDB" id="A0A1Y1ZGK9"/>
<dbReference type="PANTHER" id="PTHR33099">
    <property type="entry name" value="FE2OG DIOXYGENASE DOMAIN-CONTAINING PROTEIN"/>
    <property type="match status" value="1"/>
</dbReference>